<accession>A0A9D5QDP0</accession>
<proteinExistence type="predicted"/>
<gene>
    <name evidence="1" type="ORF">GF359_03425</name>
</gene>
<reference evidence="1" key="1">
    <citation type="submission" date="2019-11" db="EMBL/GenBank/DDBJ databases">
        <title>Microbial mats filling the niche in hypersaline microbial mats.</title>
        <authorList>
            <person name="Wong H.L."/>
            <person name="Macleod F.I."/>
            <person name="White R.A. III"/>
            <person name="Burns B.P."/>
        </authorList>
    </citation>
    <scope>NUCLEOTIDE SEQUENCE</scope>
    <source>
        <strain evidence="1">Bin_327</strain>
    </source>
</reference>
<dbReference type="Proteomes" id="UP000630660">
    <property type="component" value="Unassembled WGS sequence"/>
</dbReference>
<organism evidence="1 2">
    <name type="scientific">candidate division WOR-3 bacterium</name>
    <dbReference type="NCBI Taxonomy" id="2052148"/>
    <lineage>
        <taxon>Bacteria</taxon>
        <taxon>Bacteria division WOR-3</taxon>
    </lineage>
</organism>
<dbReference type="AlphaFoldDB" id="A0A9D5QDP0"/>
<sequence>MEKIKNGQESADITIHEWLHTIFGKEIPDNEAEAKKYQTENDIETGRWLGWFKHLLNEKLDLVSDEECDNHGATSFASGQSE</sequence>
<dbReference type="EMBL" id="WJKJ01000107">
    <property type="protein sequence ID" value="MBD3364245.1"/>
    <property type="molecule type" value="Genomic_DNA"/>
</dbReference>
<name>A0A9D5QDP0_UNCW3</name>
<comment type="caution">
    <text evidence="1">The sequence shown here is derived from an EMBL/GenBank/DDBJ whole genome shotgun (WGS) entry which is preliminary data.</text>
</comment>
<protein>
    <submittedName>
        <fullName evidence="1">Uncharacterized protein</fullName>
    </submittedName>
</protein>
<evidence type="ECO:0000313" key="2">
    <source>
        <dbReference type="Proteomes" id="UP000630660"/>
    </source>
</evidence>
<evidence type="ECO:0000313" key="1">
    <source>
        <dbReference type="EMBL" id="MBD3364245.1"/>
    </source>
</evidence>